<comment type="subcellular location">
    <subcellularLocation>
        <location evidence="3 19">Cytoplasm</location>
    </subcellularLocation>
</comment>
<dbReference type="GO" id="GO:0008762">
    <property type="term" value="F:UDP-N-acetylmuramate dehydrogenase activity"/>
    <property type="evidence" value="ECO:0007669"/>
    <property type="project" value="UniProtKB-UniRule"/>
</dbReference>
<evidence type="ECO:0000256" key="11">
    <source>
        <dbReference type="ARBA" id="ARBA00022857"/>
    </source>
</evidence>
<keyword evidence="10 19" id="KW-0274">FAD</keyword>
<dbReference type="SUPFAM" id="SSF56176">
    <property type="entry name" value="FAD-binding/transporter-associated domain-like"/>
    <property type="match status" value="1"/>
</dbReference>
<dbReference type="GO" id="GO:0051301">
    <property type="term" value="P:cell division"/>
    <property type="evidence" value="ECO:0007669"/>
    <property type="project" value="UniProtKB-KW"/>
</dbReference>
<comment type="similarity">
    <text evidence="19">Belongs to the MurB family.</text>
</comment>
<evidence type="ECO:0000256" key="10">
    <source>
        <dbReference type="ARBA" id="ARBA00022827"/>
    </source>
</evidence>
<evidence type="ECO:0000256" key="19">
    <source>
        <dbReference type="HAMAP-Rule" id="MF_00037"/>
    </source>
</evidence>
<name>A0A368JP64_9BACT</name>
<dbReference type="OrthoDB" id="9804753at2"/>
<dbReference type="GO" id="GO:0009252">
    <property type="term" value="P:peptidoglycan biosynthetic process"/>
    <property type="evidence" value="ECO:0007669"/>
    <property type="project" value="UniProtKB-UniRule"/>
</dbReference>
<dbReference type="NCBIfam" id="TIGR00179">
    <property type="entry name" value="murB"/>
    <property type="match status" value="1"/>
</dbReference>
<keyword evidence="16 19" id="KW-0961">Cell wall biogenesis/degradation</keyword>
<dbReference type="EMBL" id="QOWE01000013">
    <property type="protein sequence ID" value="RCR68393.1"/>
    <property type="molecule type" value="Genomic_DNA"/>
</dbReference>
<dbReference type="PROSITE" id="PS51387">
    <property type="entry name" value="FAD_PCMH"/>
    <property type="match status" value="1"/>
</dbReference>
<dbReference type="InterPro" id="IPR036318">
    <property type="entry name" value="FAD-bd_PCMH-like_sf"/>
</dbReference>
<evidence type="ECO:0000313" key="22">
    <source>
        <dbReference type="Proteomes" id="UP000253383"/>
    </source>
</evidence>
<keyword evidence="8 19" id="KW-0132">Cell division</keyword>
<dbReference type="Gene3D" id="3.30.43.10">
    <property type="entry name" value="Uridine Diphospho-n-acetylenolpyruvylglucosamine Reductase, domain 2"/>
    <property type="match status" value="1"/>
</dbReference>
<feature type="active site" evidence="19">
    <location>
        <position position="165"/>
    </location>
</feature>
<feature type="active site" evidence="19">
    <location>
        <position position="337"/>
    </location>
</feature>
<dbReference type="InterPro" id="IPR016169">
    <property type="entry name" value="FAD-bd_PCMH_sub2"/>
</dbReference>
<comment type="caution">
    <text evidence="21">The sequence shown here is derived from an EMBL/GenBank/DDBJ whole genome shotgun (WGS) entry which is preliminary data.</text>
</comment>
<evidence type="ECO:0000256" key="17">
    <source>
        <dbReference type="ARBA" id="ARBA00031026"/>
    </source>
</evidence>
<dbReference type="GO" id="GO:0071555">
    <property type="term" value="P:cell wall organization"/>
    <property type="evidence" value="ECO:0007669"/>
    <property type="project" value="UniProtKB-KW"/>
</dbReference>
<evidence type="ECO:0000256" key="3">
    <source>
        <dbReference type="ARBA" id="ARBA00004496"/>
    </source>
</evidence>
<dbReference type="EC" id="1.3.1.98" evidence="5 19"/>
<comment type="catalytic activity">
    <reaction evidence="18 19">
        <text>UDP-N-acetyl-alpha-D-muramate + NADP(+) = UDP-N-acetyl-3-O-(1-carboxyvinyl)-alpha-D-glucosamine + NADPH + H(+)</text>
        <dbReference type="Rhea" id="RHEA:12248"/>
        <dbReference type="ChEBI" id="CHEBI:15378"/>
        <dbReference type="ChEBI" id="CHEBI:57783"/>
        <dbReference type="ChEBI" id="CHEBI:58349"/>
        <dbReference type="ChEBI" id="CHEBI:68483"/>
        <dbReference type="ChEBI" id="CHEBI:70757"/>
        <dbReference type="EC" id="1.3.1.98"/>
    </reaction>
</comment>
<dbReference type="InterPro" id="IPR016167">
    <property type="entry name" value="FAD-bd_PCMH_sub1"/>
</dbReference>
<evidence type="ECO:0000256" key="1">
    <source>
        <dbReference type="ARBA" id="ARBA00001974"/>
    </source>
</evidence>
<dbReference type="AlphaFoldDB" id="A0A368JP64"/>
<evidence type="ECO:0000256" key="5">
    <source>
        <dbReference type="ARBA" id="ARBA00012518"/>
    </source>
</evidence>
<evidence type="ECO:0000256" key="15">
    <source>
        <dbReference type="ARBA" id="ARBA00023306"/>
    </source>
</evidence>
<evidence type="ECO:0000259" key="20">
    <source>
        <dbReference type="PROSITE" id="PS51387"/>
    </source>
</evidence>
<organism evidence="21 22">
    <name type="scientific">Larkinella punicea</name>
    <dbReference type="NCBI Taxonomy" id="2315727"/>
    <lineage>
        <taxon>Bacteria</taxon>
        <taxon>Pseudomonadati</taxon>
        <taxon>Bacteroidota</taxon>
        <taxon>Cytophagia</taxon>
        <taxon>Cytophagales</taxon>
        <taxon>Spirosomataceae</taxon>
        <taxon>Larkinella</taxon>
    </lineage>
</organism>
<keyword evidence="22" id="KW-1185">Reference proteome</keyword>
<dbReference type="PANTHER" id="PTHR21071:SF4">
    <property type="entry name" value="UDP-N-ACETYLENOLPYRUVOYLGLUCOSAMINE REDUCTASE"/>
    <property type="match status" value="1"/>
</dbReference>
<dbReference type="InterPro" id="IPR006094">
    <property type="entry name" value="Oxid_FAD_bind_N"/>
</dbReference>
<evidence type="ECO:0000256" key="12">
    <source>
        <dbReference type="ARBA" id="ARBA00022960"/>
    </source>
</evidence>
<evidence type="ECO:0000256" key="8">
    <source>
        <dbReference type="ARBA" id="ARBA00022618"/>
    </source>
</evidence>
<keyword evidence="14 19" id="KW-0560">Oxidoreductase</keyword>
<comment type="function">
    <text evidence="2 19">Cell wall formation.</text>
</comment>
<dbReference type="PANTHER" id="PTHR21071">
    <property type="entry name" value="UDP-N-ACETYLENOLPYRUVOYLGLUCOSAMINE REDUCTASE"/>
    <property type="match status" value="1"/>
</dbReference>
<evidence type="ECO:0000256" key="6">
    <source>
        <dbReference type="ARBA" id="ARBA00015188"/>
    </source>
</evidence>
<evidence type="ECO:0000256" key="7">
    <source>
        <dbReference type="ARBA" id="ARBA00022490"/>
    </source>
</evidence>
<evidence type="ECO:0000256" key="2">
    <source>
        <dbReference type="ARBA" id="ARBA00003921"/>
    </source>
</evidence>
<dbReference type="Pfam" id="PF01565">
    <property type="entry name" value="FAD_binding_4"/>
    <property type="match status" value="1"/>
</dbReference>
<dbReference type="Proteomes" id="UP000253383">
    <property type="component" value="Unassembled WGS sequence"/>
</dbReference>
<evidence type="ECO:0000256" key="18">
    <source>
        <dbReference type="ARBA" id="ARBA00048914"/>
    </source>
</evidence>
<dbReference type="GO" id="GO:0071949">
    <property type="term" value="F:FAD binding"/>
    <property type="evidence" value="ECO:0007669"/>
    <property type="project" value="InterPro"/>
</dbReference>
<keyword evidence="13 19" id="KW-0573">Peptidoglycan synthesis</keyword>
<protein>
    <recommendedName>
        <fullName evidence="6 19">UDP-N-acetylenolpyruvoylglucosamine reductase</fullName>
        <ecNumber evidence="5 19">1.3.1.98</ecNumber>
    </recommendedName>
    <alternativeName>
        <fullName evidence="17 19">UDP-N-acetylmuramate dehydrogenase</fullName>
    </alternativeName>
</protein>
<dbReference type="RefSeq" id="WP_114407169.1">
    <property type="nucleotide sequence ID" value="NZ_QOWE01000013.1"/>
</dbReference>
<evidence type="ECO:0000256" key="4">
    <source>
        <dbReference type="ARBA" id="ARBA00004752"/>
    </source>
</evidence>
<dbReference type="SUPFAM" id="SSF56194">
    <property type="entry name" value="Uridine diphospho-N-Acetylenolpyruvylglucosamine reductase, MurB, C-terminal domain"/>
    <property type="match status" value="1"/>
</dbReference>
<comment type="cofactor">
    <cofactor evidence="1 19">
        <name>FAD</name>
        <dbReference type="ChEBI" id="CHEBI:57692"/>
    </cofactor>
</comment>
<evidence type="ECO:0000256" key="14">
    <source>
        <dbReference type="ARBA" id="ARBA00023002"/>
    </source>
</evidence>
<comment type="pathway">
    <text evidence="4 19">Cell wall biogenesis; peptidoglycan biosynthesis.</text>
</comment>
<accession>A0A368JP64</accession>
<dbReference type="InterPro" id="IPR036635">
    <property type="entry name" value="MurB_C_sf"/>
</dbReference>
<dbReference type="HAMAP" id="MF_00037">
    <property type="entry name" value="MurB"/>
    <property type="match status" value="1"/>
</dbReference>
<dbReference type="GO" id="GO:0005829">
    <property type="term" value="C:cytosol"/>
    <property type="evidence" value="ECO:0007669"/>
    <property type="project" value="TreeGrafter"/>
</dbReference>
<keyword evidence="7 19" id="KW-0963">Cytoplasm</keyword>
<dbReference type="Gene3D" id="3.90.78.10">
    <property type="entry name" value="UDP-N-acetylenolpyruvoylglucosamine reductase, C-terminal domain"/>
    <property type="match status" value="1"/>
</dbReference>
<dbReference type="InterPro" id="IPR011601">
    <property type="entry name" value="MurB_C"/>
</dbReference>
<dbReference type="UniPathway" id="UPA00219"/>
<evidence type="ECO:0000256" key="9">
    <source>
        <dbReference type="ARBA" id="ARBA00022630"/>
    </source>
</evidence>
<feature type="domain" description="FAD-binding PCMH-type" evidence="20">
    <location>
        <begin position="18"/>
        <end position="189"/>
    </location>
</feature>
<evidence type="ECO:0000256" key="13">
    <source>
        <dbReference type="ARBA" id="ARBA00022984"/>
    </source>
</evidence>
<sequence length="341" mass="37753">MLDIQSHVSLKSYNTFGIDAKARYWVEIDTEEQLRTLFQVSEFLAAPKLILGGGSNLLFTRDFEGLVVKMSIQGIKVVREDASHAFVKAGAGVNWHQFVLFCVQNGYAGIENLSLIPGTTGAAPMQNIGAYGVEIEQVFDHLEAVDILTGETRIFNHAECRFGYRESIFKHEARGKYIISSVTFRLNKQPVFHIEYGAIRETLATMGISEDNLSIKAISEAVIRIRRSKLPNPAEIGNAGSFFKNPEISKDDFARLKTEYPTLPGYPTGDLTMKVPAGWLIEQCGWKGKHIGPAGVHSKQALVLVNHGGATGAEILNVAHQVQQSVEDRFRIRLNPEVNIV</sequence>
<keyword evidence="12 19" id="KW-0133">Cell shape</keyword>
<feature type="active site" description="Proton donor" evidence="19">
    <location>
        <position position="241"/>
    </location>
</feature>
<dbReference type="GO" id="GO:0008360">
    <property type="term" value="P:regulation of cell shape"/>
    <property type="evidence" value="ECO:0007669"/>
    <property type="project" value="UniProtKB-KW"/>
</dbReference>
<dbReference type="InterPro" id="IPR003170">
    <property type="entry name" value="MurB"/>
</dbReference>
<gene>
    <name evidence="19" type="primary">murB</name>
    <name evidence="21" type="ORF">DUE52_16695</name>
</gene>
<evidence type="ECO:0000313" key="21">
    <source>
        <dbReference type="EMBL" id="RCR68393.1"/>
    </source>
</evidence>
<dbReference type="NCBIfam" id="NF000755">
    <property type="entry name" value="PRK00046.1"/>
    <property type="match status" value="1"/>
</dbReference>
<dbReference type="NCBIfam" id="NF010478">
    <property type="entry name" value="PRK13903.1"/>
    <property type="match status" value="1"/>
</dbReference>
<keyword evidence="15 19" id="KW-0131">Cell cycle</keyword>
<reference evidence="21 22" key="1">
    <citation type="submission" date="2018-07" db="EMBL/GenBank/DDBJ databases">
        <title>Genome analysis of Larkinella rosea.</title>
        <authorList>
            <person name="Zhou Z."/>
            <person name="Wang G."/>
        </authorList>
    </citation>
    <scope>NUCLEOTIDE SEQUENCE [LARGE SCALE GENOMIC DNA]</scope>
    <source>
        <strain evidence="22">zzj9</strain>
    </source>
</reference>
<dbReference type="Pfam" id="PF02873">
    <property type="entry name" value="MurB_C"/>
    <property type="match status" value="1"/>
</dbReference>
<evidence type="ECO:0000256" key="16">
    <source>
        <dbReference type="ARBA" id="ARBA00023316"/>
    </source>
</evidence>
<dbReference type="InterPro" id="IPR016166">
    <property type="entry name" value="FAD-bd_PCMH"/>
</dbReference>
<dbReference type="Gene3D" id="3.30.465.10">
    <property type="match status" value="1"/>
</dbReference>
<proteinExistence type="inferred from homology"/>
<keyword evidence="9 19" id="KW-0285">Flavoprotein</keyword>
<keyword evidence="11 19" id="KW-0521">NADP</keyword>